<dbReference type="GeneID" id="29294598"/>
<dbReference type="HAMAP" id="MF_00537">
    <property type="entry name" value="Ribosomal_uS14_1"/>
    <property type="match status" value="1"/>
</dbReference>
<dbReference type="GO" id="GO:0015935">
    <property type="term" value="C:small ribosomal subunit"/>
    <property type="evidence" value="ECO:0007669"/>
    <property type="project" value="TreeGrafter"/>
</dbReference>
<evidence type="ECO:0000256" key="4">
    <source>
        <dbReference type="ARBA" id="ARBA00035247"/>
    </source>
</evidence>
<dbReference type="RefSeq" id="YP_009309730.1">
    <property type="nucleotide sequence ID" value="NC_031441.1"/>
</dbReference>
<dbReference type="NCBIfam" id="NF006477">
    <property type="entry name" value="PRK08881.1"/>
    <property type="match status" value="1"/>
</dbReference>
<keyword evidence="7" id="KW-0150">Chloroplast</keyword>
<dbReference type="PANTHER" id="PTHR19836">
    <property type="entry name" value="30S RIBOSOMAL PROTEIN S14"/>
    <property type="match status" value="1"/>
</dbReference>
<dbReference type="InterPro" id="IPR023036">
    <property type="entry name" value="Ribosomal_uS14_bac/plastid"/>
</dbReference>
<protein>
    <recommendedName>
        <fullName evidence="4 6">Small ribosomal subunit protein uS14c</fullName>
    </recommendedName>
</protein>
<comment type="subunit">
    <text evidence="6">Part of the 30S ribosomal subunit.</text>
</comment>
<dbReference type="GO" id="GO:0006412">
    <property type="term" value="P:translation"/>
    <property type="evidence" value="ECO:0007669"/>
    <property type="project" value="UniProtKB-UniRule"/>
</dbReference>
<accession>A0A1C8E0G0</accession>
<evidence type="ECO:0000256" key="3">
    <source>
        <dbReference type="ARBA" id="ARBA00023274"/>
    </source>
</evidence>
<organism evidence="7">
    <name type="scientific">Orobanche austrohispanica</name>
    <dbReference type="NCBI Taxonomy" id="223093"/>
    <lineage>
        <taxon>Eukaryota</taxon>
        <taxon>Viridiplantae</taxon>
        <taxon>Streptophyta</taxon>
        <taxon>Embryophyta</taxon>
        <taxon>Tracheophyta</taxon>
        <taxon>Spermatophyta</taxon>
        <taxon>Magnoliopsida</taxon>
        <taxon>eudicotyledons</taxon>
        <taxon>Gunneridae</taxon>
        <taxon>Pentapetalae</taxon>
        <taxon>asterids</taxon>
        <taxon>lamiids</taxon>
        <taxon>Lamiales</taxon>
        <taxon>Orobanchaceae</taxon>
        <taxon>Orobancheae</taxon>
        <taxon>Orobanche</taxon>
    </lineage>
</organism>
<dbReference type="GO" id="GO:0019843">
    <property type="term" value="F:rRNA binding"/>
    <property type="evidence" value="ECO:0007669"/>
    <property type="project" value="UniProtKB-UniRule"/>
</dbReference>
<dbReference type="InterPro" id="IPR018271">
    <property type="entry name" value="Ribosomal_uS14_CS"/>
</dbReference>
<comment type="subcellular location">
    <subcellularLocation>
        <location evidence="6">Plastid</location>
        <location evidence="6">Chloroplast</location>
    </subcellularLocation>
</comment>
<evidence type="ECO:0000256" key="6">
    <source>
        <dbReference type="HAMAP-Rule" id="MF_00537"/>
    </source>
</evidence>
<dbReference type="FunFam" id="1.10.287.1480:FF:000001">
    <property type="entry name" value="30S ribosomal protein S14"/>
    <property type="match status" value="1"/>
</dbReference>
<dbReference type="Pfam" id="PF00253">
    <property type="entry name" value="Ribosomal_S14"/>
    <property type="match status" value="1"/>
</dbReference>
<dbReference type="PROSITE" id="PS00527">
    <property type="entry name" value="RIBOSOMAL_S14"/>
    <property type="match status" value="1"/>
</dbReference>
<dbReference type="EMBL" id="KT387721">
    <property type="protein sequence ID" value="ALJ02159.1"/>
    <property type="molecule type" value="Genomic_DNA"/>
</dbReference>
<evidence type="ECO:0000256" key="5">
    <source>
        <dbReference type="ARBA" id="ARBA00054561"/>
    </source>
</evidence>
<dbReference type="PANTHER" id="PTHR19836:SF19">
    <property type="entry name" value="SMALL RIBOSOMAL SUBUNIT PROTEIN US14M"/>
    <property type="match status" value="1"/>
</dbReference>
<keyword evidence="2 6" id="KW-0689">Ribosomal protein</keyword>
<evidence type="ECO:0000313" key="7">
    <source>
        <dbReference type="EMBL" id="ALJ02159.1"/>
    </source>
</evidence>
<dbReference type="GO" id="GO:0003735">
    <property type="term" value="F:structural constituent of ribosome"/>
    <property type="evidence" value="ECO:0007669"/>
    <property type="project" value="InterPro"/>
</dbReference>
<keyword evidence="6" id="KW-0694">RNA-binding</keyword>
<evidence type="ECO:0000256" key="2">
    <source>
        <dbReference type="ARBA" id="ARBA00022980"/>
    </source>
</evidence>
<dbReference type="AlphaFoldDB" id="A0A1C8E0G0"/>
<geneLocation type="chloroplast" evidence="7"/>
<dbReference type="InterPro" id="IPR001209">
    <property type="entry name" value="Ribosomal_uS14"/>
</dbReference>
<dbReference type="SUPFAM" id="SSF57716">
    <property type="entry name" value="Glucocorticoid receptor-like (DNA-binding domain)"/>
    <property type="match status" value="1"/>
</dbReference>
<name>A0A1C8E0G0_9LAMI</name>
<reference evidence="7" key="1">
    <citation type="journal article" date="2016" name="New Phytol.">
        <title>Massive intracellular gene transfer during plastid genome reduction in nongreen Orobanchaceae.</title>
        <authorList>
            <person name="Cusimano N."/>
            <person name="Wicke S."/>
        </authorList>
    </citation>
    <scope>NUCLEOTIDE SEQUENCE</scope>
</reference>
<evidence type="ECO:0000256" key="1">
    <source>
        <dbReference type="ARBA" id="ARBA00009083"/>
    </source>
</evidence>
<keyword evidence="3 6" id="KW-0687">Ribonucleoprotein</keyword>
<proteinExistence type="inferred from homology"/>
<keyword evidence="7" id="KW-0934">Plastid</keyword>
<comment type="similarity">
    <text evidence="1 6">Belongs to the universal ribosomal protein uS14 family.</text>
</comment>
<dbReference type="GO" id="GO:0009507">
    <property type="term" value="C:chloroplast"/>
    <property type="evidence" value="ECO:0007669"/>
    <property type="project" value="UniProtKB-SubCell"/>
</dbReference>
<comment type="function">
    <text evidence="5 6">Binds 16S rRNA, required for the assembly of 30S particles.</text>
</comment>
<gene>
    <name evidence="6 7" type="primary">rps14</name>
</gene>
<sequence>MAKKSLIQKEKKRQKLAQKYHLIRRSSKEEISKKEEIGKVLSLNDKQEIYGKLQSLPRNSAPTRLHNRCFSTGRPRANYRDFGLSGHILREMVSACLLPGITRSSW</sequence>
<dbReference type="Gene3D" id="1.10.287.1480">
    <property type="match status" value="1"/>
</dbReference>
<keyword evidence="6" id="KW-0699">rRNA-binding</keyword>